<keyword evidence="2" id="KW-1185">Reference proteome</keyword>
<accession>B1FT95</accession>
<organism evidence="1 2">
    <name type="scientific">Paraburkholderia graminis (strain ATCC 700544 / DSM 17151 / LMG 18924 / NCIMB 13744 / C4D1M)</name>
    <dbReference type="NCBI Taxonomy" id="396598"/>
    <lineage>
        <taxon>Bacteria</taxon>
        <taxon>Pseudomonadati</taxon>
        <taxon>Pseudomonadota</taxon>
        <taxon>Betaproteobacteria</taxon>
        <taxon>Burkholderiales</taxon>
        <taxon>Burkholderiaceae</taxon>
        <taxon>Paraburkholderia</taxon>
    </lineage>
</organism>
<comment type="caution">
    <text evidence="1">The sequence shown here is derived from an EMBL/GenBank/DDBJ whole genome shotgun (WGS) entry which is preliminary data.</text>
</comment>
<proteinExistence type="predicted"/>
<evidence type="ECO:0000313" key="1">
    <source>
        <dbReference type="EMBL" id="EDT12890.1"/>
    </source>
</evidence>
<reference evidence="1 2" key="1">
    <citation type="submission" date="2008-03" db="EMBL/GenBank/DDBJ databases">
        <title>Sequencing of the draft genome and assembly of Burkholderia graminis C4D1M.</title>
        <authorList>
            <consortium name="US DOE Joint Genome Institute (JGI-PGF)"/>
            <person name="Copeland A."/>
            <person name="Lucas S."/>
            <person name="Lapidus A."/>
            <person name="Glavina del Rio T."/>
            <person name="Dalin E."/>
            <person name="Tice H."/>
            <person name="Bruce D."/>
            <person name="Goodwin L."/>
            <person name="Pitluck S."/>
            <person name="Larimer F."/>
            <person name="Land M.L."/>
            <person name="Hauser L."/>
            <person name="Tiedje J."/>
            <person name="Richardson P."/>
        </authorList>
    </citation>
    <scope>NUCLEOTIDE SEQUENCE [LARGE SCALE GENOMIC DNA]</scope>
    <source>
        <strain evidence="2">ATCC 700544 / DSM 17151 / LMG 18924 / NCIMB 13744 / C4D1M</strain>
    </source>
</reference>
<dbReference type="EMBL" id="ABLD01000001">
    <property type="protein sequence ID" value="EDT12890.1"/>
    <property type="molecule type" value="Genomic_DNA"/>
</dbReference>
<sequence>MKVIEPCICSVTLSESTVMLLPRDSGKTDGQHVRRAYPASMRWTRERGLSKGRSYEALYQGEWHVDHLCYCEQLPASGEQSWAARTWPLTKVRDLLSRLRDVDPDASYYGRLPAPMQARLTERAP</sequence>
<dbReference type="Proteomes" id="UP000005045">
    <property type="component" value="Unassembled WGS sequence"/>
</dbReference>
<dbReference type="AlphaFoldDB" id="B1FT95"/>
<evidence type="ECO:0000313" key="2">
    <source>
        <dbReference type="Proteomes" id="UP000005045"/>
    </source>
</evidence>
<name>B1FT95_PARG4</name>
<protein>
    <submittedName>
        <fullName evidence="1">Uncharacterized protein</fullName>
    </submittedName>
</protein>
<gene>
    <name evidence="1" type="ORF">BgramDRAFT_0270</name>
</gene>